<feature type="region of interest" description="Disordered" evidence="1">
    <location>
        <begin position="72"/>
        <end position="97"/>
    </location>
</feature>
<dbReference type="AlphaFoldDB" id="A0AAW1W077"/>
<organism evidence="2 3">
    <name type="scientific">Rubus argutus</name>
    <name type="common">Southern blackberry</name>
    <dbReference type="NCBI Taxonomy" id="59490"/>
    <lineage>
        <taxon>Eukaryota</taxon>
        <taxon>Viridiplantae</taxon>
        <taxon>Streptophyta</taxon>
        <taxon>Embryophyta</taxon>
        <taxon>Tracheophyta</taxon>
        <taxon>Spermatophyta</taxon>
        <taxon>Magnoliopsida</taxon>
        <taxon>eudicotyledons</taxon>
        <taxon>Gunneridae</taxon>
        <taxon>Pentapetalae</taxon>
        <taxon>rosids</taxon>
        <taxon>fabids</taxon>
        <taxon>Rosales</taxon>
        <taxon>Rosaceae</taxon>
        <taxon>Rosoideae</taxon>
        <taxon>Rosoideae incertae sedis</taxon>
        <taxon>Rubus</taxon>
    </lineage>
</organism>
<evidence type="ECO:0000256" key="1">
    <source>
        <dbReference type="SAM" id="MobiDB-lite"/>
    </source>
</evidence>
<sequence length="331" mass="37001">MEVSTTTLQPSCSFPLSSPKAITNDPQAFSIFHQNFVFWRLSVVAAIIGDETSVSNDCSSGEALSVSDFFNPTLVGDEPREHSEKGEKEGLRADAEDDPGMKHEILRLARKLKEIDEDVQRHNELLKVVRGAPSDISDIVAKRRKDFTKEFFVHLHTVSESYFENLEEQNALASIGNKCLAAVQAYDSATDSIEALNAAELKFQDIIDSPSVDAACRKIDHLAEKNQLDSALVMMITKAWSAAKESSMTKDEVKDVLYHCMIRGVPVSALQDAFTPGEELEGKDVDNLFTPEKLHIWIKAVVDAYHFSREGTLIREARDLMNPRSLKNWRT</sequence>
<dbReference type="Proteomes" id="UP001457282">
    <property type="component" value="Unassembled WGS sequence"/>
</dbReference>
<feature type="compositionally biased region" description="Basic and acidic residues" evidence="1">
    <location>
        <begin position="77"/>
        <end position="97"/>
    </location>
</feature>
<gene>
    <name evidence="2" type="ORF">M0R45_036349</name>
</gene>
<dbReference type="InterPro" id="IPR040320">
    <property type="entry name" value="At4g37920-like"/>
</dbReference>
<dbReference type="GO" id="GO:0009535">
    <property type="term" value="C:chloroplast thylakoid membrane"/>
    <property type="evidence" value="ECO:0007669"/>
    <property type="project" value="TreeGrafter"/>
</dbReference>
<reference evidence="2 3" key="1">
    <citation type="journal article" date="2023" name="G3 (Bethesda)">
        <title>A chromosome-length genome assembly and annotation of blackberry (Rubus argutus, cv. 'Hillquist').</title>
        <authorList>
            <person name="Bruna T."/>
            <person name="Aryal R."/>
            <person name="Dudchenko O."/>
            <person name="Sargent D.J."/>
            <person name="Mead D."/>
            <person name="Buti M."/>
            <person name="Cavallini A."/>
            <person name="Hytonen T."/>
            <person name="Andres J."/>
            <person name="Pham M."/>
            <person name="Weisz D."/>
            <person name="Mascagni F."/>
            <person name="Usai G."/>
            <person name="Natali L."/>
            <person name="Bassil N."/>
            <person name="Fernandez G.E."/>
            <person name="Lomsadze A."/>
            <person name="Armour M."/>
            <person name="Olukolu B."/>
            <person name="Poorten T."/>
            <person name="Britton C."/>
            <person name="Davik J."/>
            <person name="Ashrafi H."/>
            <person name="Aiden E.L."/>
            <person name="Borodovsky M."/>
            <person name="Worthington M."/>
        </authorList>
    </citation>
    <scope>NUCLEOTIDE SEQUENCE [LARGE SCALE GENOMIC DNA]</scope>
    <source>
        <strain evidence="2">PI 553951</strain>
    </source>
</reference>
<evidence type="ECO:0000313" key="2">
    <source>
        <dbReference type="EMBL" id="KAK9912487.1"/>
    </source>
</evidence>
<name>A0AAW1W077_RUBAR</name>
<dbReference type="GO" id="GO:0009941">
    <property type="term" value="C:chloroplast envelope"/>
    <property type="evidence" value="ECO:0007669"/>
    <property type="project" value="TreeGrafter"/>
</dbReference>
<dbReference type="PANTHER" id="PTHR31755">
    <property type="entry name" value="FOLATE RECEPTOR-LIKE"/>
    <property type="match status" value="1"/>
</dbReference>
<proteinExistence type="predicted"/>
<accession>A0AAW1W077</accession>
<protein>
    <submittedName>
        <fullName evidence="2">Uncharacterized protein</fullName>
    </submittedName>
</protein>
<evidence type="ECO:0000313" key="3">
    <source>
        <dbReference type="Proteomes" id="UP001457282"/>
    </source>
</evidence>
<dbReference type="EMBL" id="JBEDUW010000007">
    <property type="protein sequence ID" value="KAK9912487.1"/>
    <property type="molecule type" value="Genomic_DNA"/>
</dbReference>
<dbReference type="PANTHER" id="PTHR31755:SF3">
    <property type="entry name" value="EXOCYST COMPLEX COMPONENT SEC6"/>
    <property type="match status" value="1"/>
</dbReference>
<comment type="caution">
    <text evidence="2">The sequence shown here is derived from an EMBL/GenBank/DDBJ whole genome shotgun (WGS) entry which is preliminary data.</text>
</comment>
<keyword evidence="3" id="KW-1185">Reference proteome</keyword>